<dbReference type="InterPro" id="IPR040521">
    <property type="entry name" value="KDZ"/>
</dbReference>
<evidence type="ECO:0000313" key="1">
    <source>
        <dbReference type="EMBL" id="KAE9386082.1"/>
    </source>
</evidence>
<keyword evidence="2" id="KW-1185">Reference proteome</keyword>
<gene>
    <name evidence="1" type="ORF">BT96DRAFT_949371</name>
</gene>
<feature type="non-terminal residue" evidence="1">
    <location>
        <position position="1"/>
    </location>
</feature>
<sequence>DPHPQFLLSTRIWRKLRLDKQSGQAHNLSASFPHRMPGSIVQFCLACPEDGFNMEQGWEKTPPELKHLNQDSKTMDGNFHLGQYLKNTDPNDISLVTDNDIGYFPDEKKVAEYLKNTADDNEKSTCNYLKVVNNQNKKKFKNMRCSGVVNVSCNHCVIRSSMNLLKGEA</sequence>
<evidence type="ECO:0000313" key="2">
    <source>
        <dbReference type="Proteomes" id="UP000799118"/>
    </source>
</evidence>
<dbReference type="EMBL" id="ML769913">
    <property type="protein sequence ID" value="KAE9386082.1"/>
    <property type="molecule type" value="Genomic_DNA"/>
</dbReference>
<accession>A0A6A4GK17</accession>
<dbReference type="AlphaFoldDB" id="A0A6A4GK17"/>
<dbReference type="OrthoDB" id="3149508at2759"/>
<name>A0A6A4GK17_9AGAR</name>
<proteinExistence type="predicted"/>
<organism evidence="1 2">
    <name type="scientific">Gymnopus androsaceus JB14</name>
    <dbReference type="NCBI Taxonomy" id="1447944"/>
    <lineage>
        <taxon>Eukaryota</taxon>
        <taxon>Fungi</taxon>
        <taxon>Dikarya</taxon>
        <taxon>Basidiomycota</taxon>
        <taxon>Agaricomycotina</taxon>
        <taxon>Agaricomycetes</taxon>
        <taxon>Agaricomycetidae</taxon>
        <taxon>Agaricales</taxon>
        <taxon>Marasmiineae</taxon>
        <taxon>Omphalotaceae</taxon>
        <taxon>Gymnopus</taxon>
    </lineage>
</organism>
<dbReference type="Pfam" id="PF18758">
    <property type="entry name" value="KDZ"/>
    <property type="match status" value="1"/>
</dbReference>
<protein>
    <recommendedName>
        <fullName evidence="3">CxC2-like cysteine cluster KDZ transposase-associated domain-containing protein</fullName>
    </recommendedName>
</protein>
<reference evidence="1" key="1">
    <citation type="journal article" date="2019" name="Environ. Microbiol.">
        <title>Fungal ecological strategies reflected in gene transcription - a case study of two litter decomposers.</title>
        <authorList>
            <person name="Barbi F."/>
            <person name="Kohler A."/>
            <person name="Barry K."/>
            <person name="Baskaran P."/>
            <person name="Daum C."/>
            <person name="Fauchery L."/>
            <person name="Ihrmark K."/>
            <person name="Kuo A."/>
            <person name="LaButti K."/>
            <person name="Lipzen A."/>
            <person name="Morin E."/>
            <person name="Grigoriev I.V."/>
            <person name="Henrissat B."/>
            <person name="Lindahl B."/>
            <person name="Martin F."/>
        </authorList>
    </citation>
    <scope>NUCLEOTIDE SEQUENCE</scope>
    <source>
        <strain evidence="1">JB14</strain>
    </source>
</reference>
<evidence type="ECO:0008006" key="3">
    <source>
        <dbReference type="Google" id="ProtNLM"/>
    </source>
</evidence>
<dbReference type="Proteomes" id="UP000799118">
    <property type="component" value="Unassembled WGS sequence"/>
</dbReference>